<proteinExistence type="predicted"/>
<name>A0ABU8S6H5_9SPHN</name>
<dbReference type="Pfam" id="PF13400">
    <property type="entry name" value="Tad"/>
    <property type="match status" value="1"/>
</dbReference>
<keyword evidence="3" id="KW-1185">Reference proteome</keyword>
<accession>A0ABU8S6H5</accession>
<feature type="domain" description="Putative Flp pilus-assembly TadG-like N-terminal" evidence="1">
    <location>
        <begin position="23"/>
        <end position="67"/>
    </location>
</feature>
<evidence type="ECO:0000313" key="3">
    <source>
        <dbReference type="Proteomes" id="UP001379235"/>
    </source>
</evidence>
<dbReference type="InterPro" id="IPR028087">
    <property type="entry name" value="Tad_N"/>
</dbReference>
<organism evidence="2 3">
    <name type="scientific">Novosphingobium aquae</name>
    <dbReference type="NCBI Taxonomy" id="3133435"/>
    <lineage>
        <taxon>Bacteria</taxon>
        <taxon>Pseudomonadati</taxon>
        <taxon>Pseudomonadota</taxon>
        <taxon>Alphaproteobacteria</taxon>
        <taxon>Sphingomonadales</taxon>
        <taxon>Sphingomonadaceae</taxon>
        <taxon>Novosphingobium</taxon>
    </lineage>
</organism>
<comment type="caution">
    <text evidence="2">The sequence shown here is derived from an EMBL/GenBank/DDBJ whole genome shotgun (WGS) entry which is preliminary data.</text>
</comment>
<reference evidence="2 3" key="1">
    <citation type="submission" date="2024-03" db="EMBL/GenBank/DDBJ databases">
        <authorList>
            <person name="Jo J.-H."/>
        </authorList>
    </citation>
    <scope>NUCLEOTIDE SEQUENCE [LARGE SCALE GENOMIC DNA]</scope>
    <source>
        <strain evidence="2 3">AS3R-12</strain>
    </source>
</reference>
<protein>
    <submittedName>
        <fullName evidence="2">Pilus assembly protein TadG-related protein</fullName>
    </submittedName>
</protein>
<dbReference type="EMBL" id="JBBHJY010000002">
    <property type="protein sequence ID" value="MEJ6009430.1"/>
    <property type="molecule type" value="Genomic_DNA"/>
</dbReference>
<sequence>MNQSPAFMRLVRLLLWLAGARGGNVLSIVALDLPALLLLIGGGIDMSRSYTARTSLQNACDAGVLAGRRAMSKSGVFSTAETAKAQSMCNFKFTGGQVQGREHQFYAGG</sequence>
<dbReference type="Proteomes" id="UP001379235">
    <property type="component" value="Unassembled WGS sequence"/>
</dbReference>
<dbReference type="RefSeq" id="WP_339965490.1">
    <property type="nucleotide sequence ID" value="NZ_JBBHJY010000002.1"/>
</dbReference>
<gene>
    <name evidence="2" type="ORF">WG900_05810</name>
</gene>
<evidence type="ECO:0000259" key="1">
    <source>
        <dbReference type="Pfam" id="PF13400"/>
    </source>
</evidence>
<evidence type="ECO:0000313" key="2">
    <source>
        <dbReference type="EMBL" id="MEJ6009430.1"/>
    </source>
</evidence>